<feature type="domain" description="Flavin reductase like" evidence="8">
    <location>
        <begin position="13"/>
        <end position="160"/>
    </location>
</feature>
<evidence type="ECO:0000256" key="1">
    <source>
        <dbReference type="ARBA" id="ARBA00005112"/>
    </source>
</evidence>
<name>A0AAV2VS86_9VIBR</name>
<dbReference type="GO" id="GO:0042537">
    <property type="term" value="P:benzene-containing compound metabolic process"/>
    <property type="evidence" value="ECO:0007669"/>
    <property type="project" value="InterPro"/>
</dbReference>
<accession>A0AAV2VS86</accession>
<dbReference type="Gene3D" id="2.30.110.10">
    <property type="entry name" value="Electron Transport, Fmn-binding Protein, Chain A"/>
    <property type="match status" value="1"/>
</dbReference>
<sequence>MEQDKQKIFRDAMSNLAAAVNIVTTGGKAGLGGITATAVCSVSDSPATMLVCVNQQSGSHDKFRENENVCINICSQEQEPMSYHFAGMTKLTMDERFQLPDWTLSEIGVPKLDGAIANLEGRIKSVNEVGTHSVFYVEIEDININSSKDALIYFNREFRTVKNEQATAA</sequence>
<dbReference type="GO" id="GO:0010181">
    <property type="term" value="F:FMN binding"/>
    <property type="evidence" value="ECO:0007669"/>
    <property type="project" value="InterPro"/>
</dbReference>
<keyword evidence="7" id="KW-0520">NAD</keyword>
<evidence type="ECO:0000256" key="7">
    <source>
        <dbReference type="ARBA" id="ARBA00023027"/>
    </source>
</evidence>
<dbReference type="NCBIfam" id="TIGR02296">
    <property type="entry name" value="HpaC"/>
    <property type="match status" value="1"/>
</dbReference>
<dbReference type="Pfam" id="PF01613">
    <property type="entry name" value="Flavin_Reduct"/>
    <property type="match status" value="1"/>
</dbReference>
<dbReference type="EMBL" id="CAOF01000120">
    <property type="protein sequence ID" value="CCO47407.1"/>
    <property type="molecule type" value="Genomic_DNA"/>
</dbReference>
<dbReference type="PANTHER" id="PTHR30466">
    <property type="entry name" value="FLAVIN REDUCTASE"/>
    <property type="match status" value="1"/>
</dbReference>
<dbReference type="InterPro" id="IPR050268">
    <property type="entry name" value="NADH-dep_flavin_reductase"/>
</dbReference>
<keyword evidence="5" id="KW-0058">Aromatic hydrocarbons catabolism</keyword>
<dbReference type="InterPro" id="IPR012349">
    <property type="entry name" value="Split_barrel_FMN-bd"/>
</dbReference>
<dbReference type="GO" id="GO:0016651">
    <property type="term" value="F:oxidoreductase activity, acting on NAD(P)H"/>
    <property type="evidence" value="ECO:0007669"/>
    <property type="project" value="InterPro"/>
</dbReference>
<comment type="caution">
    <text evidence="9">The sequence shown here is derived from an EMBL/GenBank/DDBJ whole genome shotgun (WGS) entry which is preliminary data.</text>
</comment>
<evidence type="ECO:0000313" key="10">
    <source>
        <dbReference type="Proteomes" id="UP000018211"/>
    </source>
</evidence>
<gene>
    <name evidence="9" type="primary">hpaC</name>
    <name evidence="9" type="ORF">VIBNISOn1_30101</name>
</gene>
<keyword evidence="4" id="KW-0285">Flavoprotein</keyword>
<comment type="pathway">
    <text evidence="1">Aromatic compound metabolism; 4-hydroxyphenylacetate degradation; pyruvate and succinate semialdehyde from 4-hydroxyphenylacetate: step 1/7.</text>
</comment>
<evidence type="ECO:0000256" key="4">
    <source>
        <dbReference type="ARBA" id="ARBA00022630"/>
    </source>
</evidence>
<evidence type="ECO:0000256" key="2">
    <source>
        <dbReference type="ARBA" id="ARBA00006032"/>
    </source>
</evidence>
<evidence type="ECO:0000256" key="5">
    <source>
        <dbReference type="ARBA" id="ARBA00022797"/>
    </source>
</evidence>
<comment type="similarity">
    <text evidence="2">Belongs to the non-flavoprotein flavin reductase family. HpaC subfamily.</text>
</comment>
<dbReference type="RefSeq" id="WP_004406431.1">
    <property type="nucleotide sequence ID" value="NZ_LK391965.1"/>
</dbReference>
<dbReference type="GO" id="GO:0006208">
    <property type="term" value="P:pyrimidine nucleobase catabolic process"/>
    <property type="evidence" value="ECO:0007669"/>
    <property type="project" value="TreeGrafter"/>
</dbReference>
<evidence type="ECO:0000313" key="9">
    <source>
        <dbReference type="EMBL" id="CCO47407.1"/>
    </source>
</evidence>
<protein>
    <recommendedName>
        <fullName evidence="3">4-hydroxyphenylacetate 3-monooxygenase reductase component</fullName>
    </recommendedName>
</protein>
<evidence type="ECO:0000256" key="6">
    <source>
        <dbReference type="ARBA" id="ARBA00023002"/>
    </source>
</evidence>
<proteinExistence type="inferred from homology"/>
<dbReference type="GO" id="GO:0042602">
    <property type="term" value="F:riboflavin reductase (NADPH) activity"/>
    <property type="evidence" value="ECO:0007669"/>
    <property type="project" value="TreeGrafter"/>
</dbReference>
<dbReference type="PANTHER" id="PTHR30466:SF1">
    <property type="entry name" value="FMN REDUCTASE (NADH) RUTF"/>
    <property type="match status" value="1"/>
</dbReference>
<dbReference type="AlphaFoldDB" id="A0AAV2VS86"/>
<organism evidence="9 10">
    <name type="scientific">Vibrio nigripulchritudo SOn1</name>
    <dbReference type="NCBI Taxonomy" id="1238450"/>
    <lineage>
        <taxon>Bacteria</taxon>
        <taxon>Pseudomonadati</taxon>
        <taxon>Pseudomonadota</taxon>
        <taxon>Gammaproteobacteria</taxon>
        <taxon>Vibrionales</taxon>
        <taxon>Vibrionaceae</taxon>
        <taxon>Vibrio</taxon>
    </lineage>
</organism>
<dbReference type="InterPro" id="IPR002563">
    <property type="entry name" value="Flavin_Rdtase-like_dom"/>
</dbReference>
<dbReference type="GO" id="GO:0051287">
    <property type="term" value="F:NAD binding"/>
    <property type="evidence" value="ECO:0007669"/>
    <property type="project" value="InterPro"/>
</dbReference>
<dbReference type="SUPFAM" id="SSF50475">
    <property type="entry name" value="FMN-binding split barrel"/>
    <property type="match status" value="1"/>
</dbReference>
<reference evidence="9 10" key="1">
    <citation type="journal article" date="2013" name="ISME J.">
        <title>Comparative genomics of pathogenic lineages of Vibrio nigripulchritudo identifies virulence-associated traits.</title>
        <authorList>
            <person name="Goudenege D."/>
            <person name="Labreuche Y."/>
            <person name="Krin E."/>
            <person name="Ansquer D."/>
            <person name="Mangenot S."/>
            <person name="Calteau A."/>
            <person name="Medigue C."/>
            <person name="Mazel D."/>
            <person name="Polz M.F."/>
            <person name="Le Roux F."/>
        </authorList>
    </citation>
    <scope>NUCLEOTIDE SEQUENCE [LARGE SCALE GENOMIC DNA]</scope>
    <source>
        <strain evidence="9 10">SOn1</strain>
    </source>
</reference>
<dbReference type="Proteomes" id="UP000018211">
    <property type="component" value="Unassembled WGS sequence"/>
</dbReference>
<keyword evidence="6 9" id="KW-0560">Oxidoreductase</keyword>
<evidence type="ECO:0000259" key="8">
    <source>
        <dbReference type="SMART" id="SM00903"/>
    </source>
</evidence>
<dbReference type="SMART" id="SM00903">
    <property type="entry name" value="Flavin_Reduct"/>
    <property type="match status" value="1"/>
</dbReference>
<evidence type="ECO:0000256" key="3">
    <source>
        <dbReference type="ARBA" id="ARBA00015398"/>
    </source>
</evidence>
<dbReference type="InterPro" id="IPR011982">
    <property type="entry name" value="HPA_mOase_red"/>
</dbReference>